<dbReference type="AlphaFoldDB" id="A0A1I4CJ31"/>
<protein>
    <submittedName>
        <fullName evidence="2">Imidazolonepropionase</fullName>
    </submittedName>
</protein>
<dbReference type="InterPro" id="IPR057744">
    <property type="entry name" value="OTAase-like"/>
</dbReference>
<evidence type="ECO:0000313" key="2">
    <source>
        <dbReference type="EMBL" id="SFK80640.1"/>
    </source>
</evidence>
<sequence>MILRDVTLLDRGETRTGAIAFDEESGTITAVGDDVVDAGSDEQMISLPGYTVLPGLVDAHVHYSLSGERSVEDVVDMSDAELALVEARNARRTLESGITGVRAMGARDIDPQVRNAIDDGDITGPRTVANCRSITITGGHGHHLGREITGPADARRAVREQVKQGAEFIKFMTTGGVTTPGTDPDQVAMTEAEIDALVDEAHRRGVHAATHVHGADGAKAAIEAGVDTVEHGTFLDDEAVEMFLEHDVTLVPTLSAPYHIVRNIETATEESARKTRHVYERHIESFGKALEAGVRIAGGTDAGTPFNYHGANATEVEFMAKYGMDPAEAVRAMTETAAETVGLDGSGTLEAGTHADLLVADGDVTEDLTLLNNPAAVLKDGEVVSGSIPGQ</sequence>
<dbReference type="SUPFAM" id="SSF51556">
    <property type="entry name" value="Metallo-dependent hydrolases"/>
    <property type="match status" value="1"/>
</dbReference>
<feature type="domain" description="Amidohydrolase-related" evidence="1">
    <location>
        <begin position="51"/>
        <end position="384"/>
    </location>
</feature>
<dbReference type="Gene3D" id="3.20.20.140">
    <property type="entry name" value="Metal-dependent hydrolases"/>
    <property type="match status" value="1"/>
</dbReference>
<evidence type="ECO:0000313" key="3">
    <source>
        <dbReference type="Proteomes" id="UP000199607"/>
    </source>
</evidence>
<dbReference type="CDD" id="cd01299">
    <property type="entry name" value="Met_dep_hydrolase_A"/>
    <property type="match status" value="1"/>
</dbReference>
<accession>A0A1I4CJ31</accession>
<dbReference type="RefSeq" id="WP_089866943.1">
    <property type="nucleotide sequence ID" value="NZ_FOTC01000001.1"/>
</dbReference>
<reference evidence="3" key="1">
    <citation type="submission" date="2016-10" db="EMBL/GenBank/DDBJ databases">
        <authorList>
            <person name="Varghese N."/>
            <person name="Submissions S."/>
        </authorList>
    </citation>
    <scope>NUCLEOTIDE SEQUENCE [LARGE SCALE GENOMIC DNA]</scope>
    <source>
        <strain evidence="3">CGMCC 1.7738</strain>
    </source>
</reference>
<proteinExistence type="predicted"/>
<dbReference type="SUPFAM" id="SSF51338">
    <property type="entry name" value="Composite domain of metallo-dependent hydrolases"/>
    <property type="match status" value="1"/>
</dbReference>
<dbReference type="InterPro" id="IPR011059">
    <property type="entry name" value="Metal-dep_hydrolase_composite"/>
</dbReference>
<keyword evidence="3" id="KW-1185">Reference proteome</keyword>
<dbReference type="Pfam" id="PF01979">
    <property type="entry name" value="Amidohydro_1"/>
    <property type="match status" value="1"/>
</dbReference>
<dbReference type="STRING" id="553466.SAMN04487950_1186"/>
<dbReference type="Gene3D" id="2.30.40.10">
    <property type="entry name" value="Urease, subunit C, domain 1"/>
    <property type="match status" value="1"/>
</dbReference>
<dbReference type="GO" id="GO:0016810">
    <property type="term" value="F:hydrolase activity, acting on carbon-nitrogen (but not peptide) bonds"/>
    <property type="evidence" value="ECO:0007669"/>
    <property type="project" value="InterPro"/>
</dbReference>
<evidence type="ECO:0000259" key="1">
    <source>
        <dbReference type="Pfam" id="PF01979"/>
    </source>
</evidence>
<dbReference type="Proteomes" id="UP000199607">
    <property type="component" value="Unassembled WGS sequence"/>
</dbReference>
<dbReference type="PANTHER" id="PTHR43135">
    <property type="entry name" value="ALPHA-D-RIBOSE 1-METHYLPHOSPHONATE 5-TRIPHOSPHATE DIPHOSPHATASE"/>
    <property type="match status" value="1"/>
</dbReference>
<dbReference type="InterPro" id="IPR006680">
    <property type="entry name" value="Amidohydro-rel"/>
</dbReference>
<name>A0A1I4CJ31_9EURY</name>
<dbReference type="PANTHER" id="PTHR43135:SF3">
    <property type="entry name" value="ALPHA-D-RIBOSE 1-METHYLPHOSPHONATE 5-TRIPHOSPHATE DIPHOSPHATASE"/>
    <property type="match status" value="1"/>
</dbReference>
<dbReference type="EMBL" id="FOTC01000001">
    <property type="protein sequence ID" value="SFK80640.1"/>
    <property type="molecule type" value="Genomic_DNA"/>
</dbReference>
<organism evidence="2 3">
    <name type="scientific">Halogranum rubrum</name>
    <dbReference type="NCBI Taxonomy" id="553466"/>
    <lineage>
        <taxon>Archaea</taxon>
        <taxon>Methanobacteriati</taxon>
        <taxon>Methanobacteriota</taxon>
        <taxon>Stenosarchaea group</taxon>
        <taxon>Halobacteria</taxon>
        <taxon>Halobacteriales</taxon>
        <taxon>Haloferacaceae</taxon>
    </lineage>
</organism>
<dbReference type="InterPro" id="IPR032466">
    <property type="entry name" value="Metal_Hydrolase"/>
</dbReference>
<dbReference type="InterPro" id="IPR051781">
    <property type="entry name" value="Metallo-dep_Hydrolase"/>
</dbReference>
<gene>
    <name evidence="2" type="ORF">SAMN04487950_1186</name>
</gene>